<keyword evidence="2" id="KW-0732">Signal</keyword>
<gene>
    <name evidence="3" type="ORF">ET418_03965</name>
</gene>
<comment type="caution">
    <text evidence="3">The sequence shown here is derived from an EMBL/GenBank/DDBJ whole genome shotgun (WGS) entry which is preliminary data.</text>
</comment>
<feature type="chain" id="PRO_5022779442" evidence="2">
    <location>
        <begin position="20"/>
        <end position="249"/>
    </location>
</feature>
<organism evidence="3 4">
    <name type="scientific">Oryzomonas rubra</name>
    <dbReference type="NCBI Taxonomy" id="2509454"/>
    <lineage>
        <taxon>Bacteria</taxon>
        <taxon>Pseudomonadati</taxon>
        <taxon>Thermodesulfobacteriota</taxon>
        <taxon>Desulfuromonadia</taxon>
        <taxon>Geobacterales</taxon>
        <taxon>Geobacteraceae</taxon>
        <taxon>Oryzomonas</taxon>
    </lineage>
</organism>
<evidence type="ECO:0000256" key="2">
    <source>
        <dbReference type="SAM" id="SignalP"/>
    </source>
</evidence>
<accession>A0A5A9XNE4</accession>
<dbReference type="AlphaFoldDB" id="A0A5A9XNE4"/>
<feature type="signal peptide" evidence="2">
    <location>
        <begin position="1"/>
        <end position="19"/>
    </location>
</feature>
<dbReference type="EMBL" id="SRSD01000002">
    <property type="protein sequence ID" value="KAA0894123.1"/>
    <property type="molecule type" value="Genomic_DNA"/>
</dbReference>
<sequence length="249" mass="26349">MTRSAQLLSIIFTISFIAAGQVAHGFPKGTFSNRSAARTVSQQAPLPLSGTVVETMDAGGYTYVGLENNGVKSWVAVPVMSVTVGQKMSFNPGGEIPNFTSKTLKRTFDRIVFSDGPVAQQKAAPTSAPKAAPAKAAAKSDNAKVEKATGPNAYTVAELYKNKNTLNKRKVVVRGKVVKVATGIMGKNWVHLRDGSGSAKKKTNDLTVTTQTVPNEGDVVTAAGILSKDRDFGAGYKYELIIEDGTLQP</sequence>
<protein>
    <submittedName>
        <fullName evidence="3">DNA-binding protein</fullName>
    </submittedName>
</protein>
<keyword evidence="4" id="KW-1185">Reference proteome</keyword>
<dbReference type="GO" id="GO:0003677">
    <property type="term" value="F:DNA binding"/>
    <property type="evidence" value="ECO:0007669"/>
    <property type="project" value="UniProtKB-KW"/>
</dbReference>
<evidence type="ECO:0000313" key="3">
    <source>
        <dbReference type="EMBL" id="KAA0894123.1"/>
    </source>
</evidence>
<feature type="region of interest" description="Disordered" evidence="1">
    <location>
        <begin position="119"/>
        <end position="144"/>
    </location>
</feature>
<evidence type="ECO:0000256" key="1">
    <source>
        <dbReference type="SAM" id="MobiDB-lite"/>
    </source>
</evidence>
<keyword evidence="3" id="KW-0238">DNA-binding</keyword>
<reference evidence="3 4" key="1">
    <citation type="submission" date="2019-04" db="EMBL/GenBank/DDBJ databases">
        <title>Geobacter ruber sp. nov., ferric-reducing bacteria isolated from paddy soil.</title>
        <authorList>
            <person name="Xu Z."/>
            <person name="Masuda Y."/>
            <person name="Itoh H."/>
            <person name="Senoo K."/>
        </authorList>
    </citation>
    <scope>NUCLEOTIDE SEQUENCE [LARGE SCALE GENOMIC DNA]</scope>
    <source>
        <strain evidence="3 4">Red88</strain>
    </source>
</reference>
<dbReference type="RefSeq" id="WP_149306280.1">
    <property type="nucleotide sequence ID" value="NZ_SRSD01000002.1"/>
</dbReference>
<evidence type="ECO:0000313" key="4">
    <source>
        <dbReference type="Proteomes" id="UP000324298"/>
    </source>
</evidence>
<proteinExistence type="predicted"/>
<dbReference type="Proteomes" id="UP000324298">
    <property type="component" value="Unassembled WGS sequence"/>
</dbReference>
<feature type="compositionally biased region" description="Low complexity" evidence="1">
    <location>
        <begin position="119"/>
        <end position="140"/>
    </location>
</feature>
<dbReference type="OrthoDB" id="1118190at2"/>
<name>A0A5A9XNE4_9BACT</name>